<organism evidence="1">
    <name type="scientific">marine metagenome</name>
    <dbReference type="NCBI Taxonomy" id="408172"/>
    <lineage>
        <taxon>unclassified sequences</taxon>
        <taxon>metagenomes</taxon>
        <taxon>ecological metagenomes</taxon>
    </lineage>
</organism>
<gene>
    <name evidence="1" type="ORF">METZ01_LOCUS259905</name>
</gene>
<accession>A0A382J898</accession>
<evidence type="ECO:0008006" key="2">
    <source>
        <dbReference type="Google" id="ProtNLM"/>
    </source>
</evidence>
<dbReference type="PANTHER" id="PTHR16897:SF2">
    <property type="entry name" value="OS03G0226600 PROTEIN"/>
    <property type="match status" value="1"/>
</dbReference>
<dbReference type="InterPro" id="IPR036116">
    <property type="entry name" value="FN3_sf"/>
</dbReference>
<dbReference type="InterPro" id="IPR013783">
    <property type="entry name" value="Ig-like_fold"/>
</dbReference>
<feature type="non-terminal residue" evidence="1">
    <location>
        <position position="1"/>
    </location>
</feature>
<dbReference type="AlphaFoldDB" id="A0A382J898"/>
<dbReference type="PANTHER" id="PTHR16897">
    <property type="entry name" value="OS10G0105400 PROTEIN"/>
    <property type="match status" value="1"/>
</dbReference>
<dbReference type="EMBL" id="UINC01071836">
    <property type="protein sequence ID" value="SVC07051.1"/>
    <property type="molecule type" value="Genomic_DNA"/>
</dbReference>
<dbReference type="SUPFAM" id="SSF49265">
    <property type="entry name" value="Fibronectin type III"/>
    <property type="match status" value="1"/>
</dbReference>
<evidence type="ECO:0000313" key="1">
    <source>
        <dbReference type="EMBL" id="SVC07051.1"/>
    </source>
</evidence>
<dbReference type="Gene3D" id="2.60.40.10">
    <property type="entry name" value="Immunoglobulins"/>
    <property type="match status" value="1"/>
</dbReference>
<name>A0A382J898_9ZZZZ</name>
<feature type="non-terminal residue" evidence="1">
    <location>
        <position position="350"/>
    </location>
</feature>
<protein>
    <recommendedName>
        <fullName evidence="2">Fibronectin type-III domain-containing protein</fullName>
    </recommendedName>
</protein>
<reference evidence="1" key="1">
    <citation type="submission" date="2018-05" db="EMBL/GenBank/DDBJ databases">
        <authorList>
            <person name="Lanie J.A."/>
            <person name="Ng W.-L."/>
            <person name="Kazmierczak K.M."/>
            <person name="Andrzejewski T.M."/>
            <person name="Davidsen T.M."/>
            <person name="Wayne K.J."/>
            <person name="Tettelin H."/>
            <person name="Glass J.I."/>
            <person name="Rusch D."/>
            <person name="Podicherti R."/>
            <person name="Tsui H.-C.T."/>
            <person name="Winkler M.E."/>
        </authorList>
    </citation>
    <scope>NUCLEOTIDE SEQUENCE</scope>
</reference>
<sequence length="350" mass="36534">ESLTLAWSGSDDASGIDQYEYAWGTTAGANDIVAWSATNEQSAETTGLSLQDGSMYYGSVRGTDIVGNQSATLTGDGITIDASPPTGGTVIDGDSIDIDFTSSTTTLTASWSGFTDAGSGIGEYKYAIGTEPGGTQNVYWLSVGTDSSVTNSGLTLISGITYYVSVKATDNLGNEGNFVATNGITIDTQPPSAGTINDGEEEDLDFTVSTNTLSGNWTGFSDGLSGIAFYEYAIDTIAGGADLVGWTSTGLDSSFTENELSLDNGQSYYITVRATDVAGNVCDPVSSDGITVDWEFPVIDYIYEGNTTSDNDFQNDTETLILAWGLENSAISVSHYEYAVGPWAGGSETV</sequence>
<proteinExistence type="predicted"/>